<feature type="compositionally biased region" description="Polar residues" evidence="1">
    <location>
        <begin position="414"/>
        <end position="425"/>
    </location>
</feature>
<dbReference type="RefSeq" id="XP_013265571.1">
    <property type="nucleotide sequence ID" value="XM_013410117.1"/>
</dbReference>
<dbReference type="InterPro" id="IPR050904">
    <property type="entry name" value="Adhesion/Biosynth-related"/>
</dbReference>
<dbReference type="Proteomes" id="UP000027920">
    <property type="component" value="Unassembled WGS sequence"/>
</dbReference>
<gene>
    <name evidence="5" type="ORF">A1O9_00956</name>
</gene>
<evidence type="ECO:0000259" key="4">
    <source>
        <dbReference type="PROSITE" id="PS50213"/>
    </source>
</evidence>
<evidence type="ECO:0000313" key="6">
    <source>
        <dbReference type="Proteomes" id="UP000027920"/>
    </source>
</evidence>
<feature type="chain" id="PRO_5001681917" description="FAS1 domain-containing protein" evidence="3">
    <location>
        <begin position="18"/>
        <end position="433"/>
    </location>
</feature>
<evidence type="ECO:0000313" key="5">
    <source>
        <dbReference type="EMBL" id="KEF62981.1"/>
    </source>
</evidence>
<keyword evidence="2" id="KW-0812">Transmembrane</keyword>
<feature type="signal peptide" evidence="3">
    <location>
        <begin position="1"/>
        <end position="17"/>
    </location>
</feature>
<dbReference type="InterPro" id="IPR036378">
    <property type="entry name" value="FAS1_dom_sf"/>
</dbReference>
<comment type="caution">
    <text evidence="5">The sequence shown here is derived from an EMBL/GenBank/DDBJ whole genome shotgun (WGS) entry which is preliminary data.</text>
</comment>
<accession>A0A072PSX6</accession>
<dbReference type="PANTHER" id="PTHR10900:SF77">
    <property type="entry name" value="FI19380P1"/>
    <property type="match status" value="1"/>
</dbReference>
<feature type="compositionally biased region" description="Low complexity" evidence="1">
    <location>
        <begin position="344"/>
        <end position="361"/>
    </location>
</feature>
<dbReference type="PANTHER" id="PTHR10900">
    <property type="entry name" value="PERIOSTIN-RELATED"/>
    <property type="match status" value="1"/>
</dbReference>
<keyword evidence="3" id="KW-0732">Signal</keyword>
<dbReference type="OrthoDB" id="286301at2759"/>
<keyword evidence="6" id="KW-1185">Reference proteome</keyword>
<feature type="domain" description="FAS1" evidence="4">
    <location>
        <begin position="175"/>
        <end position="305"/>
    </location>
</feature>
<dbReference type="Pfam" id="PF02469">
    <property type="entry name" value="Fasciclin"/>
    <property type="match status" value="2"/>
</dbReference>
<proteinExistence type="predicted"/>
<dbReference type="SMART" id="SM00554">
    <property type="entry name" value="FAS1"/>
    <property type="match status" value="2"/>
</dbReference>
<sequence>MLFRLAGVTLCIALVTAQDLTLFEALKAHAELSNLTYLLTRSQDFVSWLDSLENITLLAPDNNAIENLTGSTDITSVEVDEDGTQALLKYHILNGTYSSFGTSEYRSIPSLLQPSDYSNVTGGQIVVAQGSSITNISRFISGLLHRSSTIGDPIEFKSGMIHVIDTTLTLPQAFTDTAEDRLFLAAEAFAKAEIAAPSSEAPQTLDELSDVTVFLPMNHSIREIGNLIEKMSRAELDRVVAYHTIDQRLVINLEEPPNGTYMTLEGSEVSIFPSNGHAFINSARIVGSPDWLFTGGAIYIIDGALNPDNRTVDRNIQDAEIAYTGASFTQDFDFPSAVDSELPSSSGTGTGTNSSGANSAKSTSSGLSKAAKIGISVAAAIVGLVLLGALLAFLFTRRRRARKNGRLEYPMSELTPSQKDLTSNAAVPGSDRY</sequence>
<dbReference type="GO" id="GO:0000329">
    <property type="term" value="C:fungal-type vacuole membrane"/>
    <property type="evidence" value="ECO:0007669"/>
    <property type="project" value="TreeGrafter"/>
</dbReference>
<dbReference type="STRING" id="1182545.A0A072PSX6"/>
<feature type="region of interest" description="Disordered" evidence="1">
    <location>
        <begin position="409"/>
        <end position="433"/>
    </location>
</feature>
<feature type="region of interest" description="Disordered" evidence="1">
    <location>
        <begin position="339"/>
        <end position="361"/>
    </location>
</feature>
<keyword evidence="2" id="KW-1133">Transmembrane helix</keyword>
<dbReference type="GeneID" id="25275905"/>
<dbReference type="VEuPathDB" id="FungiDB:A1O9_00956"/>
<name>A0A072PSX6_9EURO</name>
<dbReference type="EMBL" id="AMGV01000001">
    <property type="protein sequence ID" value="KEF62981.1"/>
    <property type="molecule type" value="Genomic_DNA"/>
</dbReference>
<dbReference type="HOGENOM" id="CLU_031281_2_2_1"/>
<feature type="transmembrane region" description="Helical" evidence="2">
    <location>
        <begin position="373"/>
        <end position="396"/>
    </location>
</feature>
<protein>
    <recommendedName>
        <fullName evidence="4">FAS1 domain-containing protein</fullName>
    </recommendedName>
</protein>
<evidence type="ECO:0000256" key="3">
    <source>
        <dbReference type="SAM" id="SignalP"/>
    </source>
</evidence>
<reference evidence="5 6" key="1">
    <citation type="submission" date="2013-03" db="EMBL/GenBank/DDBJ databases">
        <title>The Genome Sequence of Exophiala aquamarina CBS 119918.</title>
        <authorList>
            <consortium name="The Broad Institute Genomics Platform"/>
            <person name="Cuomo C."/>
            <person name="de Hoog S."/>
            <person name="Gorbushina A."/>
            <person name="Walker B."/>
            <person name="Young S.K."/>
            <person name="Zeng Q."/>
            <person name="Gargeya S."/>
            <person name="Fitzgerald M."/>
            <person name="Haas B."/>
            <person name="Abouelleil A."/>
            <person name="Allen A.W."/>
            <person name="Alvarado L."/>
            <person name="Arachchi H.M."/>
            <person name="Berlin A.M."/>
            <person name="Chapman S.B."/>
            <person name="Gainer-Dewar J."/>
            <person name="Goldberg J."/>
            <person name="Griggs A."/>
            <person name="Gujja S."/>
            <person name="Hansen M."/>
            <person name="Howarth C."/>
            <person name="Imamovic A."/>
            <person name="Ireland A."/>
            <person name="Larimer J."/>
            <person name="McCowan C."/>
            <person name="Murphy C."/>
            <person name="Pearson M."/>
            <person name="Poon T.W."/>
            <person name="Priest M."/>
            <person name="Roberts A."/>
            <person name="Saif S."/>
            <person name="Shea T."/>
            <person name="Sisk P."/>
            <person name="Sykes S."/>
            <person name="Wortman J."/>
            <person name="Nusbaum C."/>
            <person name="Birren B."/>
        </authorList>
    </citation>
    <scope>NUCLEOTIDE SEQUENCE [LARGE SCALE GENOMIC DNA]</scope>
    <source>
        <strain evidence="5 6">CBS 119918</strain>
    </source>
</reference>
<dbReference type="PROSITE" id="PS50213">
    <property type="entry name" value="FAS1"/>
    <property type="match status" value="2"/>
</dbReference>
<evidence type="ECO:0000256" key="1">
    <source>
        <dbReference type="SAM" id="MobiDB-lite"/>
    </source>
</evidence>
<keyword evidence="2" id="KW-0472">Membrane</keyword>
<dbReference type="AlphaFoldDB" id="A0A072PSX6"/>
<dbReference type="SUPFAM" id="SSF82153">
    <property type="entry name" value="FAS1 domain"/>
    <property type="match status" value="2"/>
</dbReference>
<dbReference type="Gene3D" id="2.30.180.10">
    <property type="entry name" value="FAS1 domain"/>
    <property type="match status" value="2"/>
</dbReference>
<dbReference type="GO" id="GO:0016236">
    <property type="term" value="P:macroautophagy"/>
    <property type="evidence" value="ECO:0007669"/>
    <property type="project" value="TreeGrafter"/>
</dbReference>
<organism evidence="5 6">
    <name type="scientific">Exophiala aquamarina CBS 119918</name>
    <dbReference type="NCBI Taxonomy" id="1182545"/>
    <lineage>
        <taxon>Eukaryota</taxon>
        <taxon>Fungi</taxon>
        <taxon>Dikarya</taxon>
        <taxon>Ascomycota</taxon>
        <taxon>Pezizomycotina</taxon>
        <taxon>Eurotiomycetes</taxon>
        <taxon>Chaetothyriomycetidae</taxon>
        <taxon>Chaetothyriales</taxon>
        <taxon>Herpotrichiellaceae</taxon>
        <taxon>Exophiala</taxon>
    </lineage>
</organism>
<evidence type="ECO:0000256" key="2">
    <source>
        <dbReference type="SAM" id="Phobius"/>
    </source>
</evidence>
<dbReference type="InterPro" id="IPR000782">
    <property type="entry name" value="FAS1_domain"/>
</dbReference>
<feature type="domain" description="FAS1" evidence="4">
    <location>
        <begin position="19"/>
        <end position="168"/>
    </location>
</feature>